<evidence type="ECO:0000313" key="2">
    <source>
        <dbReference type="Proteomes" id="UP000604046"/>
    </source>
</evidence>
<protein>
    <recommendedName>
        <fullName evidence="3">Ubiquitin-like domain-containing protein</fullName>
    </recommendedName>
</protein>
<evidence type="ECO:0000313" key="1">
    <source>
        <dbReference type="EMBL" id="CAE7206285.1"/>
    </source>
</evidence>
<name>A0A812JI83_9DINO</name>
<keyword evidence="2" id="KW-1185">Reference proteome</keyword>
<dbReference type="EMBL" id="CAJNDS010000439">
    <property type="protein sequence ID" value="CAE7206285.1"/>
    <property type="molecule type" value="Genomic_DNA"/>
</dbReference>
<dbReference type="AlphaFoldDB" id="A0A812JI83"/>
<gene>
    <name evidence="1" type="ORF">SNAT2548_LOCUS6567</name>
</gene>
<accession>A0A812JI83</accession>
<reference evidence="1" key="1">
    <citation type="submission" date="2021-02" db="EMBL/GenBank/DDBJ databases">
        <authorList>
            <person name="Dougan E. K."/>
            <person name="Rhodes N."/>
            <person name="Thang M."/>
            <person name="Chan C."/>
        </authorList>
    </citation>
    <scope>NUCLEOTIDE SEQUENCE</scope>
</reference>
<evidence type="ECO:0008006" key="3">
    <source>
        <dbReference type="Google" id="ProtNLM"/>
    </source>
</evidence>
<organism evidence="1 2">
    <name type="scientific">Symbiodinium natans</name>
    <dbReference type="NCBI Taxonomy" id="878477"/>
    <lineage>
        <taxon>Eukaryota</taxon>
        <taxon>Sar</taxon>
        <taxon>Alveolata</taxon>
        <taxon>Dinophyceae</taxon>
        <taxon>Suessiales</taxon>
        <taxon>Symbiodiniaceae</taxon>
        <taxon>Symbiodinium</taxon>
    </lineage>
</organism>
<comment type="caution">
    <text evidence="1">The sequence shown here is derived from an EMBL/GenBank/DDBJ whole genome shotgun (WGS) entry which is preliminary data.</text>
</comment>
<dbReference type="OrthoDB" id="10338992at2759"/>
<dbReference type="Proteomes" id="UP000604046">
    <property type="component" value="Unassembled WGS sequence"/>
</dbReference>
<proteinExistence type="predicted"/>
<sequence length="102" mass="10851">MALQLHIRPLSGNTLTLTASSAETVASLTTRVRAMCGDVAGEGSAFRLCLVSGDRLTVLDESSSLTASGVPDGAMLLARRPHHAAHLTLEKKSDTMSPMFWR</sequence>